<dbReference type="GO" id="GO:0051539">
    <property type="term" value="F:4 iron, 4 sulfur cluster binding"/>
    <property type="evidence" value="ECO:0007669"/>
    <property type="project" value="UniProtKB-KW"/>
</dbReference>
<keyword evidence="9" id="KW-1185">Reference proteome</keyword>
<evidence type="ECO:0000256" key="5">
    <source>
        <dbReference type="ARBA" id="ARBA00023014"/>
    </source>
</evidence>
<evidence type="ECO:0000256" key="2">
    <source>
        <dbReference type="ARBA" id="ARBA00022485"/>
    </source>
</evidence>
<dbReference type="RefSeq" id="XP_067759601.1">
    <property type="nucleotide sequence ID" value="XM_067903291.1"/>
</dbReference>
<sequence>MTSHHDAFSPSLTLAGMDYIAPSAACIKPSLISGGGSGTADLSDSTTSTRGAVGMRRGGNVAPSSLSPGGAATAQYADVVKISLQDCLACSGCVTTAETVLVNAQSRHEIVSALLKSLSSSSRTATGCTSRPRLVSISSQSCASLAAYLHMSTASVYELIAGFVRATLSTAALQDAARNAEGAAAGSPRDAGGYEEEAKGAPLAATMDAAPLAFPLSEPQIYVIDLEWAEQLSAELTAQEYNRRCRNSGSAEVGPLPLIVSACPGWVCYCEKQGSALLPHLCPVMSAQGIAGSYAKRTVAPDMYHISIQPCFDRKLEAARDFMASPTMDRTTNATDPPIFYTDCVLSTAELLEWMREMDSSLPWRGRLDTDLLAPVDLAGDYQKSHTDQRPRESNEEEVSTSSPPAATSSASVPAREAARLAGSGGYHQVAIAHRLRVEGSGTVLPSSSPSSSTQSASTNMVYEVKRNHNHQIITCGALPNEAFCIGYGFQQVQNVVRGLKKRTPAMRSYTFIELMACPDGCLNGGGQVRPAQQPHSRVLDAVIDAYARCMEWRRAAGDPAAATAGAISSSLPVCVVAGANHDASDEEKDGKDDTIKTERHGDASPSPPLHNSAEAVWRPFAYATIAAAAPSLGDVMWRCAFRDREKEFAEMLNEGNVHSLKW</sequence>
<evidence type="ECO:0000259" key="7">
    <source>
        <dbReference type="Pfam" id="PF02906"/>
    </source>
</evidence>
<comment type="similarity">
    <text evidence="1">Belongs to the NARF family.</text>
</comment>
<dbReference type="EMBL" id="JAFJZO010000005">
    <property type="protein sequence ID" value="KAG5511389.1"/>
    <property type="molecule type" value="Genomic_DNA"/>
</dbReference>
<dbReference type="Gene3D" id="3.40.50.1780">
    <property type="match status" value="1"/>
</dbReference>
<gene>
    <name evidence="8" type="ORF">JKF63_07352</name>
</gene>
<evidence type="ECO:0000256" key="3">
    <source>
        <dbReference type="ARBA" id="ARBA00022723"/>
    </source>
</evidence>
<accession>A0A836LKR4</accession>
<feature type="region of interest" description="Disordered" evidence="6">
    <location>
        <begin position="582"/>
        <end position="611"/>
    </location>
</feature>
<keyword evidence="2" id="KW-0004">4Fe-4S</keyword>
<keyword evidence="3" id="KW-0479">Metal-binding</keyword>
<dbReference type="Gene3D" id="3.40.950.10">
    <property type="entry name" value="Fe-only Hydrogenase (Larger Subunit), Chain L, domain 3"/>
    <property type="match status" value="1"/>
</dbReference>
<dbReference type="Proteomes" id="UP000674318">
    <property type="component" value="Unassembled WGS sequence"/>
</dbReference>
<feature type="compositionally biased region" description="Basic and acidic residues" evidence="6">
    <location>
        <begin position="589"/>
        <end position="603"/>
    </location>
</feature>
<comment type="caution">
    <text evidence="8">The sequence shown here is derived from an EMBL/GenBank/DDBJ whole genome shotgun (WGS) entry which is preliminary data.</text>
</comment>
<feature type="compositionally biased region" description="Low complexity" evidence="6">
    <location>
        <begin position="400"/>
        <end position="415"/>
    </location>
</feature>
<dbReference type="InterPro" id="IPR004108">
    <property type="entry name" value="Fe_hydrogenase_lsu_C"/>
</dbReference>
<keyword evidence="4" id="KW-0408">Iron</keyword>
<feature type="region of interest" description="Disordered" evidence="6">
    <location>
        <begin position="381"/>
        <end position="419"/>
    </location>
</feature>
<name>A0A836LKR4_9TRYP</name>
<evidence type="ECO:0000256" key="6">
    <source>
        <dbReference type="SAM" id="MobiDB-lite"/>
    </source>
</evidence>
<evidence type="ECO:0000256" key="1">
    <source>
        <dbReference type="ARBA" id="ARBA00006596"/>
    </source>
</evidence>
<dbReference type="SUPFAM" id="SSF53920">
    <property type="entry name" value="Fe-only hydrogenase"/>
    <property type="match status" value="1"/>
</dbReference>
<dbReference type="InterPro" id="IPR050340">
    <property type="entry name" value="Cytosolic_Fe-S_CAF"/>
</dbReference>
<dbReference type="PANTHER" id="PTHR11615">
    <property type="entry name" value="NITRATE, FORMATE, IRON DEHYDROGENASE"/>
    <property type="match status" value="1"/>
</dbReference>
<dbReference type="AlphaFoldDB" id="A0A836LKR4"/>
<dbReference type="FunFam" id="3.30.70.20:FF:000042">
    <property type="entry name" value="Cytosolic Fe-S cluster assembly factor NAR1"/>
    <property type="match status" value="1"/>
</dbReference>
<reference evidence="8 9" key="1">
    <citation type="submission" date="2021-02" db="EMBL/GenBank/DDBJ databases">
        <title>Porcisia hertigi Genome sequencing and assembly.</title>
        <authorList>
            <person name="Almutairi H."/>
            <person name="Gatherer D."/>
        </authorList>
    </citation>
    <scope>NUCLEOTIDE SEQUENCE [LARGE SCALE GENOMIC DNA]</scope>
    <source>
        <strain evidence="8 9">C119</strain>
    </source>
</reference>
<dbReference type="InterPro" id="IPR009016">
    <property type="entry name" value="Fe_hydrogenase"/>
</dbReference>
<evidence type="ECO:0000313" key="8">
    <source>
        <dbReference type="EMBL" id="KAG5511389.1"/>
    </source>
</evidence>
<protein>
    <recommendedName>
        <fullName evidence="7">Iron hydrogenase large subunit C-terminal domain-containing protein</fullName>
    </recommendedName>
</protein>
<feature type="compositionally biased region" description="Polar residues" evidence="6">
    <location>
        <begin position="40"/>
        <end position="50"/>
    </location>
</feature>
<dbReference type="OrthoDB" id="10253113at2759"/>
<feature type="region of interest" description="Disordered" evidence="6">
    <location>
        <begin position="36"/>
        <end position="66"/>
    </location>
</feature>
<evidence type="ECO:0000256" key="4">
    <source>
        <dbReference type="ARBA" id="ARBA00023004"/>
    </source>
</evidence>
<feature type="compositionally biased region" description="Basic and acidic residues" evidence="6">
    <location>
        <begin position="383"/>
        <end position="394"/>
    </location>
</feature>
<dbReference type="GO" id="GO:0046872">
    <property type="term" value="F:metal ion binding"/>
    <property type="evidence" value="ECO:0007669"/>
    <property type="project" value="UniProtKB-KW"/>
</dbReference>
<feature type="domain" description="Iron hydrogenase large subunit C-terminal" evidence="7">
    <location>
        <begin position="222"/>
        <end position="526"/>
    </location>
</feature>
<evidence type="ECO:0000313" key="9">
    <source>
        <dbReference type="Proteomes" id="UP000674318"/>
    </source>
</evidence>
<keyword evidence="5" id="KW-0411">Iron-sulfur</keyword>
<proteinExistence type="inferred from homology"/>
<dbReference type="KEGG" id="phet:94293368"/>
<organism evidence="8 9">
    <name type="scientific">Porcisia hertigi</name>
    <dbReference type="NCBI Taxonomy" id="2761500"/>
    <lineage>
        <taxon>Eukaryota</taxon>
        <taxon>Discoba</taxon>
        <taxon>Euglenozoa</taxon>
        <taxon>Kinetoplastea</taxon>
        <taxon>Metakinetoplastina</taxon>
        <taxon>Trypanosomatida</taxon>
        <taxon>Trypanosomatidae</taxon>
        <taxon>Leishmaniinae</taxon>
        <taxon>Porcisia</taxon>
    </lineage>
</organism>
<dbReference type="GeneID" id="94293368"/>
<dbReference type="Pfam" id="PF02906">
    <property type="entry name" value="Fe_hyd_lg_C"/>
    <property type="match status" value="1"/>
</dbReference>